<evidence type="ECO:0000256" key="3">
    <source>
        <dbReference type="ARBA" id="ARBA00022578"/>
    </source>
</evidence>
<evidence type="ECO:0000259" key="6">
    <source>
        <dbReference type="Pfam" id="PF01385"/>
    </source>
</evidence>
<dbReference type="GO" id="GO:0032196">
    <property type="term" value="P:transposition"/>
    <property type="evidence" value="ECO:0007669"/>
    <property type="project" value="UniProtKB-KW"/>
</dbReference>
<evidence type="ECO:0000256" key="1">
    <source>
        <dbReference type="ARBA" id="ARBA00008761"/>
    </source>
</evidence>
<sequence>MQSVTKLRLYASPEDREKLFATMERYNAACTFVSPVAFSEKQFSNIGLQKQMYSTVRERFGLSAQMAQLAIRKVAGSYRSTREAIKAKNKILKALGEPLQVLSEISFREHGAVCYDARVLSLGKNRANIWTLDGRIKLRYSRPDYFPPVAAVKQTDLVYRDGAFWLYATVESPDSEIPEPAEYLGVDLGVVTIATTSDGIAYSGAATEKVRKRYGNLRAALQQKGTKDAKEKLRKISGRERRFKTDVNHVISKQIVRAAEGTKRGVALEDLTGILQRTTVTKQYRERHHKWAFHQLRTFIAYKARKAGVLVKVIDGAYTSQQCSVCGYTDSGNRPDQATFVCLQCRHAGNADLNAAKNIAARALVNEPIAVCSLPGERLNRKPVKSMKPIKAPCPRF</sequence>
<dbReference type="EMBL" id="LHQS01000002">
    <property type="protein sequence ID" value="RXE56181.1"/>
    <property type="molecule type" value="Genomic_DNA"/>
</dbReference>
<keyword evidence="9" id="KW-1185">Reference proteome</keyword>
<keyword evidence="3" id="KW-0815">Transposition</keyword>
<protein>
    <recommendedName>
        <fullName evidence="10">Transposase</fullName>
    </recommendedName>
</protein>
<dbReference type="GO" id="GO:0003677">
    <property type="term" value="F:DNA binding"/>
    <property type="evidence" value="ECO:0007669"/>
    <property type="project" value="UniProtKB-KW"/>
</dbReference>
<reference evidence="8 9" key="1">
    <citation type="journal article" date="2015" name="Int. J. Syst. Evol. Microbiol.">
        <title>Methanoculleus taiwanensis sp. nov., a methanogen isolated from deep marine sediment at the deformation front area near Taiwan.</title>
        <authorList>
            <person name="Weng C.Y."/>
            <person name="Chen S.C."/>
            <person name="Lai M.C."/>
            <person name="Wu S.Y."/>
            <person name="Lin S."/>
            <person name="Yang T.F."/>
            <person name="Chen P.C."/>
        </authorList>
    </citation>
    <scope>NUCLEOTIDE SEQUENCE [LARGE SCALE GENOMIC DNA]</scope>
    <source>
        <strain evidence="8 9">CYW4</strain>
    </source>
</reference>
<evidence type="ECO:0000259" key="7">
    <source>
        <dbReference type="Pfam" id="PF07282"/>
    </source>
</evidence>
<accession>A0A498GZT8</accession>
<comment type="similarity">
    <text evidence="2">In the N-terminal section; belongs to the transposase 2 family.</text>
</comment>
<comment type="caution">
    <text evidence="8">The sequence shown here is derived from an EMBL/GenBank/DDBJ whole genome shotgun (WGS) entry which is preliminary data.</text>
</comment>
<evidence type="ECO:0000256" key="5">
    <source>
        <dbReference type="ARBA" id="ARBA00023172"/>
    </source>
</evidence>
<dbReference type="RefSeq" id="WP_128693928.1">
    <property type="nucleotide sequence ID" value="NZ_LHQS01000002.1"/>
</dbReference>
<feature type="domain" description="Cas12f1-like TNB" evidence="7">
    <location>
        <begin position="293"/>
        <end position="359"/>
    </location>
</feature>
<dbReference type="Pfam" id="PF07282">
    <property type="entry name" value="Cas12f1-like_TNB"/>
    <property type="match status" value="1"/>
</dbReference>
<evidence type="ECO:0008006" key="10">
    <source>
        <dbReference type="Google" id="ProtNLM"/>
    </source>
</evidence>
<evidence type="ECO:0000313" key="8">
    <source>
        <dbReference type="EMBL" id="RXE56181.1"/>
    </source>
</evidence>
<proteinExistence type="inferred from homology"/>
<dbReference type="InterPro" id="IPR001959">
    <property type="entry name" value="Transposase"/>
</dbReference>
<name>A0A498GZT8_9EURY</name>
<organism evidence="8 9">
    <name type="scientific">Methanoculleus taiwanensis</name>
    <dbReference type="NCBI Taxonomy" id="1550565"/>
    <lineage>
        <taxon>Archaea</taxon>
        <taxon>Methanobacteriati</taxon>
        <taxon>Methanobacteriota</taxon>
        <taxon>Stenosarchaea group</taxon>
        <taxon>Methanomicrobia</taxon>
        <taxon>Methanomicrobiales</taxon>
        <taxon>Methanomicrobiaceae</taxon>
        <taxon>Methanoculleus</taxon>
    </lineage>
</organism>
<feature type="domain" description="Probable transposase IS891/IS1136/IS1341" evidence="6">
    <location>
        <begin position="171"/>
        <end position="259"/>
    </location>
</feature>
<keyword evidence="4" id="KW-0238">DNA-binding</keyword>
<keyword evidence="5" id="KW-0233">DNA recombination</keyword>
<dbReference type="Proteomes" id="UP000290932">
    <property type="component" value="Unassembled WGS sequence"/>
</dbReference>
<dbReference type="PANTHER" id="PTHR30405">
    <property type="entry name" value="TRANSPOSASE"/>
    <property type="match status" value="1"/>
</dbReference>
<comment type="similarity">
    <text evidence="1">In the C-terminal section; belongs to the transposase 35 family.</text>
</comment>
<evidence type="ECO:0000256" key="4">
    <source>
        <dbReference type="ARBA" id="ARBA00023125"/>
    </source>
</evidence>
<evidence type="ECO:0000313" key="9">
    <source>
        <dbReference type="Proteomes" id="UP000290932"/>
    </source>
</evidence>
<gene>
    <name evidence="8" type="ORF">ABH15_08470</name>
</gene>
<dbReference type="InterPro" id="IPR051399">
    <property type="entry name" value="RNA-guided_DNA_endo/Transpos"/>
</dbReference>
<evidence type="ECO:0000256" key="2">
    <source>
        <dbReference type="ARBA" id="ARBA00011044"/>
    </source>
</evidence>
<dbReference type="NCBIfam" id="NF040570">
    <property type="entry name" value="guided_TnpB"/>
    <property type="match status" value="1"/>
</dbReference>
<dbReference type="PANTHER" id="PTHR30405:SF11">
    <property type="entry name" value="RNA-GUIDED DNA ENDONUCLEASE RV2885C-RELATED"/>
    <property type="match status" value="1"/>
</dbReference>
<dbReference type="NCBIfam" id="TIGR01766">
    <property type="entry name" value="IS200/IS605 family accessory protein TnpB-like domain"/>
    <property type="match status" value="1"/>
</dbReference>
<dbReference type="OrthoDB" id="33505at2157"/>
<dbReference type="Pfam" id="PF01385">
    <property type="entry name" value="OrfB_IS605"/>
    <property type="match status" value="1"/>
</dbReference>
<dbReference type="InterPro" id="IPR010095">
    <property type="entry name" value="Cas12f1-like_TNB"/>
</dbReference>
<dbReference type="GO" id="GO:0006310">
    <property type="term" value="P:DNA recombination"/>
    <property type="evidence" value="ECO:0007669"/>
    <property type="project" value="UniProtKB-KW"/>
</dbReference>
<dbReference type="AlphaFoldDB" id="A0A498GZT8"/>